<dbReference type="PANTHER" id="PTHR43289:SF6">
    <property type="entry name" value="SERINE_THREONINE-PROTEIN KINASE NEKL-3"/>
    <property type="match status" value="1"/>
</dbReference>
<feature type="binding site" evidence="5">
    <location>
        <position position="68"/>
    </location>
    <ligand>
        <name>ATP</name>
        <dbReference type="ChEBI" id="CHEBI:30616"/>
    </ligand>
</feature>
<keyword evidence="7" id="KW-0472">Membrane</keyword>
<dbReference type="PANTHER" id="PTHR43289">
    <property type="entry name" value="MITOGEN-ACTIVATED PROTEIN KINASE KINASE KINASE 20-RELATED"/>
    <property type="match status" value="1"/>
</dbReference>
<keyword evidence="3 9" id="KW-0418">Kinase</keyword>
<gene>
    <name evidence="9" type="ORF">E1B00_03840</name>
</gene>
<reference evidence="9 10" key="1">
    <citation type="submission" date="2019-03" db="EMBL/GenBank/DDBJ databases">
        <title>Arenimonas daejeonensis sp. nov., isolated from compost.</title>
        <authorList>
            <person name="Jeon C.O."/>
        </authorList>
    </citation>
    <scope>NUCLEOTIDE SEQUENCE [LARGE SCALE GENOMIC DNA]</scope>
    <source>
        <strain evidence="9 10">R29</strain>
    </source>
</reference>
<dbReference type="Proteomes" id="UP000305760">
    <property type="component" value="Unassembled WGS sequence"/>
</dbReference>
<proteinExistence type="predicted"/>
<keyword evidence="1" id="KW-0808">Transferase</keyword>
<dbReference type="PROSITE" id="PS00107">
    <property type="entry name" value="PROTEIN_KINASE_ATP"/>
    <property type="match status" value="1"/>
</dbReference>
<keyword evidence="4 5" id="KW-0067">ATP-binding</keyword>
<evidence type="ECO:0000313" key="10">
    <source>
        <dbReference type="Proteomes" id="UP000305760"/>
    </source>
</evidence>
<dbReference type="OrthoDB" id="9801841at2"/>
<dbReference type="CDD" id="cd14014">
    <property type="entry name" value="STKc_PknB_like"/>
    <property type="match status" value="1"/>
</dbReference>
<feature type="domain" description="Protein kinase" evidence="8">
    <location>
        <begin position="38"/>
        <end position="330"/>
    </location>
</feature>
<dbReference type="SUPFAM" id="SSF48452">
    <property type="entry name" value="TPR-like"/>
    <property type="match status" value="2"/>
</dbReference>
<evidence type="ECO:0000256" key="3">
    <source>
        <dbReference type="ARBA" id="ARBA00022777"/>
    </source>
</evidence>
<dbReference type="Gene3D" id="1.10.510.10">
    <property type="entry name" value="Transferase(Phosphotransferase) domain 1"/>
    <property type="match status" value="1"/>
</dbReference>
<dbReference type="Pfam" id="PF13424">
    <property type="entry name" value="TPR_12"/>
    <property type="match status" value="2"/>
</dbReference>
<name>A0A5C4RVH9_9GAMM</name>
<dbReference type="AlphaFoldDB" id="A0A5C4RVH9"/>
<dbReference type="GO" id="GO:0004674">
    <property type="term" value="F:protein serine/threonine kinase activity"/>
    <property type="evidence" value="ECO:0007669"/>
    <property type="project" value="UniProtKB-KW"/>
</dbReference>
<feature type="region of interest" description="Disordered" evidence="6">
    <location>
        <begin position="892"/>
        <end position="916"/>
    </location>
</feature>
<dbReference type="SUPFAM" id="SSF56112">
    <property type="entry name" value="Protein kinase-like (PK-like)"/>
    <property type="match status" value="1"/>
</dbReference>
<dbReference type="InterPro" id="IPR011990">
    <property type="entry name" value="TPR-like_helical_dom_sf"/>
</dbReference>
<sequence>MTAHEHEDLAPTEGLPTRSGLPAASEGSLPPGARLGRYRVDSLLGRGGMGEVYRAEQLEPVHRTVALKLLNVRRLDARHLAYFEVERQLLAQMKHPAIAQVFDAGATPEGYPFFVMEFIEGSALTSFCESRRLPLRERLELFIRVCEGVQHAHQKGVIHRDLKPGNILVAEVDGRPLPKIIDFGIATAASRSLAAGEHLGELERAGTPDYMSPEQAGLEPGAEVDTRSDVYSLGVLLYELLAGRRPGVGVDTDRAAHTASTTLRPPSEQIETLAPGNVDARANQLGLSRPRLRRLLRSELDWVVLKAMRRDRAQRYDSAAALAEDLRRFLDDRPLDAVPRSRRYSLGKYLRRHRVGFAAGVAVALAVLAGLGLSLYGLRQANLQREIAETRSAELERVAAFQQSMLEGIDIEAMGVGLSNGLRAQLEKSAPDKLPLLEQALASASPPDLARGLVNRDILAGAQRAIDRDFADQPALAANLRQSVAQVQMALGLPAEAEPLFAQVADYLANTRGDADPDTLAARNLQSEAMAQAGKPQDALALVEKTLMHAGGGAGHDDVRLDAERQQAGLVFTLGDRPRARAMQQALYDREKARRAADDPKLLVLQDDLGLSMGRMGDIEEARAIFEALYKQRLAALGPEDETTLNTMGRLAVMRAMDGDPEEAVVLQRQRAEISARKLGAEHPATLAERGNLANMLLDLRQYDEAEALMRSVLEARQRLLGPDATTTLRSKLNLASLLAHRHRFDESLAMEAELLEARRRILGPRHPDTVFLEVNHAATLHRAGRGADEVQAQLERARPLAIELLGEKHPQVHTANMIQSLTWIRLGRHADAITQLRALRADSEREREADEPPNARVGWALAVALRRDGQADEAAKIEASDVQWLLAIPEDKRTPEEQGAFDVLAEERKRLGEPG</sequence>
<organism evidence="9 10">
    <name type="scientific">Arenimonas terrae</name>
    <dbReference type="NCBI Taxonomy" id="2546226"/>
    <lineage>
        <taxon>Bacteria</taxon>
        <taxon>Pseudomonadati</taxon>
        <taxon>Pseudomonadota</taxon>
        <taxon>Gammaproteobacteria</taxon>
        <taxon>Lysobacterales</taxon>
        <taxon>Lysobacteraceae</taxon>
        <taxon>Arenimonas</taxon>
    </lineage>
</organism>
<keyword evidence="10" id="KW-1185">Reference proteome</keyword>
<dbReference type="SMART" id="SM00220">
    <property type="entry name" value="S_TKc"/>
    <property type="match status" value="1"/>
</dbReference>
<dbReference type="Gene3D" id="1.25.40.10">
    <property type="entry name" value="Tetratricopeptide repeat domain"/>
    <property type="match status" value="3"/>
</dbReference>
<keyword evidence="7" id="KW-0812">Transmembrane</keyword>
<dbReference type="InterPro" id="IPR011009">
    <property type="entry name" value="Kinase-like_dom_sf"/>
</dbReference>
<protein>
    <submittedName>
        <fullName evidence="9">Serine/threonine protein kinase</fullName>
    </submittedName>
</protein>
<evidence type="ECO:0000256" key="1">
    <source>
        <dbReference type="ARBA" id="ARBA00022679"/>
    </source>
</evidence>
<evidence type="ECO:0000256" key="5">
    <source>
        <dbReference type="PROSITE-ProRule" id="PRU10141"/>
    </source>
</evidence>
<evidence type="ECO:0000259" key="8">
    <source>
        <dbReference type="PROSITE" id="PS50011"/>
    </source>
</evidence>
<dbReference type="Gene3D" id="3.30.200.20">
    <property type="entry name" value="Phosphorylase Kinase, domain 1"/>
    <property type="match status" value="1"/>
</dbReference>
<evidence type="ECO:0000256" key="4">
    <source>
        <dbReference type="ARBA" id="ARBA00022840"/>
    </source>
</evidence>
<feature type="region of interest" description="Disordered" evidence="6">
    <location>
        <begin position="1"/>
        <end position="33"/>
    </location>
</feature>
<dbReference type="EMBL" id="SMDR01000001">
    <property type="protein sequence ID" value="TNJ34919.1"/>
    <property type="molecule type" value="Genomic_DNA"/>
</dbReference>
<dbReference type="PROSITE" id="PS00108">
    <property type="entry name" value="PROTEIN_KINASE_ST"/>
    <property type="match status" value="1"/>
</dbReference>
<dbReference type="InterPro" id="IPR017441">
    <property type="entry name" value="Protein_kinase_ATP_BS"/>
</dbReference>
<feature type="transmembrane region" description="Helical" evidence="7">
    <location>
        <begin position="355"/>
        <end position="378"/>
    </location>
</feature>
<dbReference type="RefSeq" id="WP_139445877.1">
    <property type="nucleotide sequence ID" value="NZ_SMDR01000001.1"/>
</dbReference>
<dbReference type="GO" id="GO:0005524">
    <property type="term" value="F:ATP binding"/>
    <property type="evidence" value="ECO:0007669"/>
    <property type="project" value="UniProtKB-UniRule"/>
</dbReference>
<accession>A0A5C4RVH9</accession>
<keyword evidence="2 5" id="KW-0547">Nucleotide-binding</keyword>
<evidence type="ECO:0000256" key="7">
    <source>
        <dbReference type="SAM" id="Phobius"/>
    </source>
</evidence>
<keyword evidence="9" id="KW-0723">Serine/threonine-protein kinase</keyword>
<dbReference type="PROSITE" id="PS50011">
    <property type="entry name" value="PROTEIN_KINASE_DOM"/>
    <property type="match status" value="1"/>
</dbReference>
<dbReference type="InterPro" id="IPR008271">
    <property type="entry name" value="Ser/Thr_kinase_AS"/>
</dbReference>
<dbReference type="InterPro" id="IPR000719">
    <property type="entry name" value="Prot_kinase_dom"/>
</dbReference>
<evidence type="ECO:0000256" key="2">
    <source>
        <dbReference type="ARBA" id="ARBA00022741"/>
    </source>
</evidence>
<keyword evidence="7" id="KW-1133">Transmembrane helix</keyword>
<feature type="compositionally biased region" description="Basic and acidic residues" evidence="6">
    <location>
        <begin position="906"/>
        <end position="916"/>
    </location>
</feature>
<evidence type="ECO:0000256" key="6">
    <source>
        <dbReference type="SAM" id="MobiDB-lite"/>
    </source>
</evidence>
<evidence type="ECO:0000313" key="9">
    <source>
        <dbReference type="EMBL" id="TNJ34919.1"/>
    </source>
</evidence>
<dbReference type="Pfam" id="PF00069">
    <property type="entry name" value="Pkinase"/>
    <property type="match status" value="1"/>
</dbReference>
<comment type="caution">
    <text evidence="9">The sequence shown here is derived from an EMBL/GenBank/DDBJ whole genome shotgun (WGS) entry which is preliminary data.</text>
</comment>